<keyword evidence="3" id="KW-1185">Reference proteome</keyword>
<protein>
    <submittedName>
        <fullName evidence="2">Uncharacterized protein</fullName>
    </submittedName>
</protein>
<sequence>MVKRKIYARPLIAEFLLDSELSLVMSSENNPDNPGGTGGPEPADESGEGLDQSNKSRSFENNPFE</sequence>
<evidence type="ECO:0000313" key="2">
    <source>
        <dbReference type="EMBL" id="URW78823.1"/>
    </source>
</evidence>
<proteinExistence type="predicted"/>
<dbReference type="Proteomes" id="UP001056426">
    <property type="component" value="Chromosome"/>
</dbReference>
<organism evidence="2 3">
    <name type="scientific">Xiashengella succiniciproducens</name>
    <dbReference type="NCBI Taxonomy" id="2949635"/>
    <lineage>
        <taxon>Bacteria</taxon>
        <taxon>Pseudomonadati</taxon>
        <taxon>Bacteroidota</taxon>
        <taxon>Bacteroidia</taxon>
        <taxon>Marinilabiliales</taxon>
        <taxon>Marinilabiliaceae</taxon>
        <taxon>Xiashengella</taxon>
    </lineage>
</organism>
<evidence type="ECO:0000313" key="3">
    <source>
        <dbReference type="Proteomes" id="UP001056426"/>
    </source>
</evidence>
<dbReference type="KEGG" id="alkq:M9189_08130"/>
<reference evidence="2" key="1">
    <citation type="submission" date="2022-05" db="EMBL/GenBank/DDBJ databases">
        <authorList>
            <person name="Sun X."/>
        </authorList>
    </citation>
    <scope>NUCLEOTIDE SEQUENCE</scope>
    <source>
        <strain evidence="2">Ai-910</strain>
    </source>
</reference>
<dbReference type="AlphaFoldDB" id="A0A9J6ZMT4"/>
<dbReference type="RefSeq" id="WP_250722239.1">
    <property type="nucleotide sequence ID" value="NZ_CP098400.1"/>
</dbReference>
<evidence type="ECO:0000256" key="1">
    <source>
        <dbReference type="SAM" id="MobiDB-lite"/>
    </source>
</evidence>
<reference evidence="2" key="2">
    <citation type="submission" date="2022-06" db="EMBL/GenBank/DDBJ databases">
        <title>Xiashengella guii gen. nov. sp. nov., a bacterium isolated form anaerobic digestion tank.</title>
        <authorList>
            <person name="Huang H."/>
        </authorList>
    </citation>
    <scope>NUCLEOTIDE SEQUENCE</scope>
    <source>
        <strain evidence="2">Ai-910</strain>
    </source>
</reference>
<gene>
    <name evidence="2" type="ORF">M9189_08130</name>
</gene>
<feature type="region of interest" description="Disordered" evidence="1">
    <location>
        <begin position="25"/>
        <end position="65"/>
    </location>
</feature>
<name>A0A9J6ZMT4_9BACT</name>
<dbReference type="EMBL" id="CP098400">
    <property type="protein sequence ID" value="URW78823.1"/>
    <property type="molecule type" value="Genomic_DNA"/>
</dbReference>
<feature type="compositionally biased region" description="Polar residues" evidence="1">
    <location>
        <begin position="51"/>
        <end position="65"/>
    </location>
</feature>
<accession>A0A9J6ZMT4</accession>